<dbReference type="AlphaFoldDB" id="A0A1Y5Y6J6"/>
<dbReference type="GO" id="GO:0004497">
    <property type="term" value="F:monooxygenase activity"/>
    <property type="evidence" value="ECO:0007669"/>
    <property type="project" value="InterPro"/>
</dbReference>
<evidence type="ECO:0000313" key="2">
    <source>
        <dbReference type="EMBL" id="SMD25845.1"/>
    </source>
</evidence>
<dbReference type="InterPro" id="IPR050816">
    <property type="entry name" value="Flavin-dep_Halogenase_NPB"/>
</dbReference>
<proteinExistence type="inferred from homology"/>
<dbReference type="Proteomes" id="UP000192674">
    <property type="component" value="Unassembled WGS sequence"/>
</dbReference>
<gene>
    <name evidence="2" type="ORF">SAMN05661093_09423</name>
</gene>
<protein>
    <submittedName>
        <fullName evidence="2">Dehydrogenase (Flavoprotein)</fullName>
    </submittedName>
</protein>
<evidence type="ECO:0000313" key="3">
    <source>
        <dbReference type="Proteomes" id="UP000192674"/>
    </source>
</evidence>
<dbReference type="InterPro" id="IPR036188">
    <property type="entry name" value="FAD/NAD-bd_sf"/>
</dbReference>
<dbReference type="PANTHER" id="PTHR43747">
    <property type="entry name" value="FAD-BINDING PROTEIN"/>
    <property type="match status" value="1"/>
</dbReference>
<dbReference type="PANTHER" id="PTHR43747:SF1">
    <property type="entry name" value="SLR1998 PROTEIN"/>
    <property type="match status" value="1"/>
</dbReference>
<reference evidence="2 3" key="1">
    <citation type="submission" date="2017-04" db="EMBL/GenBank/DDBJ databases">
        <authorList>
            <person name="Afonso C.L."/>
            <person name="Miller P.J."/>
            <person name="Scott M.A."/>
            <person name="Spackman E."/>
            <person name="Goraichik I."/>
            <person name="Dimitrov K.M."/>
            <person name="Suarez D.L."/>
            <person name="Swayne D.E."/>
        </authorList>
    </citation>
    <scope>NUCLEOTIDE SEQUENCE [LARGE SCALE GENOMIC DNA]</scope>
    <source>
        <strain evidence="2 3">DSM 43828</strain>
    </source>
</reference>
<sequence length="530" mass="60340">MKSVERYDVVVCGGGLAGLTLSRQLMRTMPDLTVLVLERTSGDIPDGAHKVGEATVEGGAHYLTEQLGLTGYFNTRHLHKLGLRMFFGDPHGPLEERPELGARRFARVPSYQIDRGILERDLRKGVHELGVDLVEGAKVLDVDLSSTGDDHVVHYQTGDQSGEREVRARFVVDASGRHRLLQRKLSLGTPSPHEINAAWWRFRGEYDVEKMAAAKSPTWTPKTQERRWFSTNHLMGRGYWVWMIPLASGNTSVGIVTDERIHPFKTYATEPRARQWLAEHEPTLAAFVAQAEVLDFLKLRNVSYGSEQAFSHNRWSCVGEAAVFLDAFYSPGTDFIAYTNTITTRMIELDRKGRLTAEVTQEFNRLLLEDLWPNYLQVYHDSYSIFGHAPAMFTKVLWDTSYYWTLPCQLLFRGLLKSEGAAAEFHPIAARFLPIQARMQANLRAFAAQAPQPEKYLFVEYSKAPFCAELHLDLLTDKTPDQTFRDMRRNIDRMEAWADTFEQEIAKDCDLPHREPVAAAMSGQWRQEAM</sequence>
<dbReference type="EMBL" id="FWXV01000012">
    <property type="protein sequence ID" value="SMD25845.1"/>
    <property type="molecule type" value="Genomic_DNA"/>
</dbReference>
<organism evidence="2 3">
    <name type="scientific">Kibdelosporangium aridum</name>
    <dbReference type="NCBI Taxonomy" id="2030"/>
    <lineage>
        <taxon>Bacteria</taxon>
        <taxon>Bacillati</taxon>
        <taxon>Actinomycetota</taxon>
        <taxon>Actinomycetes</taxon>
        <taxon>Pseudonocardiales</taxon>
        <taxon>Pseudonocardiaceae</taxon>
        <taxon>Kibdelosporangium</taxon>
    </lineage>
</organism>
<dbReference type="Gene3D" id="3.50.50.60">
    <property type="entry name" value="FAD/NAD(P)-binding domain"/>
    <property type="match status" value="1"/>
</dbReference>
<dbReference type="Pfam" id="PF04820">
    <property type="entry name" value="Trp_halogenase"/>
    <property type="match status" value="1"/>
</dbReference>
<dbReference type="SUPFAM" id="SSF51905">
    <property type="entry name" value="FAD/NAD(P)-binding domain"/>
    <property type="match status" value="1"/>
</dbReference>
<evidence type="ECO:0000256" key="1">
    <source>
        <dbReference type="ARBA" id="ARBA00038396"/>
    </source>
</evidence>
<name>A0A1Y5Y6J6_KIBAR</name>
<comment type="similarity">
    <text evidence="1">Belongs to the flavin-dependent halogenase family. Bacterial tryptophan halogenase subfamily.</text>
</comment>
<dbReference type="InterPro" id="IPR006905">
    <property type="entry name" value="Flavin_halogenase"/>
</dbReference>
<accession>A0A1Y5Y6J6</accession>
<dbReference type="OrthoDB" id="103324at2"/>
<dbReference type="RefSeq" id="WP_084433673.1">
    <property type="nucleotide sequence ID" value="NZ_FWXV01000012.1"/>
</dbReference>
<keyword evidence="3" id="KW-1185">Reference proteome</keyword>